<protein>
    <recommendedName>
        <fullName evidence="3">Response regulatory domain-containing protein</fullName>
    </recommendedName>
</protein>
<sequence length="114" mass="12157">MGALQKVLVVDDGHRAVDRALSAELAELGYASVTASLEAADDVLAMMPNPAAVLLHVPRRDTGGTFRLQSERLRERLRGAGVPVIEVDAAGQQTGAPIDLQSRIGTRVLNEPEF</sequence>
<accession>A0A0C6F2H4</accession>
<dbReference type="KEGG" id="maqu:Maq22A_c18405"/>
<dbReference type="OrthoDB" id="8018850at2"/>
<name>A0A0C6F2H4_9HYPH</name>
<gene>
    <name evidence="1" type="ORF">Maq22A_c18405</name>
</gene>
<evidence type="ECO:0008006" key="3">
    <source>
        <dbReference type="Google" id="ProtNLM"/>
    </source>
</evidence>
<dbReference type="PATRIC" id="fig|270351.10.peg.3551"/>
<dbReference type="Proteomes" id="UP000061432">
    <property type="component" value="Chromosome"/>
</dbReference>
<evidence type="ECO:0000313" key="2">
    <source>
        <dbReference type="Proteomes" id="UP000061432"/>
    </source>
</evidence>
<reference evidence="1 2" key="1">
    <citation type="journal article" date="2015" name="Genome Announc.">
        <title>Complete Genome Sequence of Methylobacterium aquaticum Strain 22A, Isolated from Racomitrium japonicum Moss.</title>
        <authorList>
            <person name="Tani A."/>
            <person name="Ogura Y."/>
            <person name="Hayashi T."/>
            <person name="Kimbara K."/>
        </authorList>
    </citation>
    <scope>NUCLEOTIDE SEQUENCE [LARGE SCALE GENOMIC DNA]</scope>
    <source>
        <strain evidence="1 2">MA-22A</strain>
    </source>
</reference>
<evidence type="ECO:0000313" key="1">
    <source>
        <dbReference type="EMBL" id="BAQ46771.1"/>
    </source>
</evidence>
<reference evidence="2" key="2">
    <citation type="submission" date="2015-01" db="EMBL/GenBank/DDBJ databases">
        <title>Complete genome sequence of Methylobacterium aquaticum strain 22A.</title>
        <authorList>
            <person name="Tani A."/>
            <person name="Ogura Y."/>
            <person name="Hayashi T."/>
        </authorList>
    </citation>
    <scope>NUCLEOTIDE SEQUENCE [LARGE SCALE GENOMIC DNA]</scope>
    <source>
        <strain evidence="2">MA-22A</strain>
    </source>
</reference>
<dbReference type="RefSeq" id="WP_060847822.1">
    <property type="nucleotide sequence ID" value="NZ_AP014704.1"/>
</dbReference>
<organism evidence="1 2">
    <name type="scientific">Methylobacterium aquaticum</name>
    <dbReference type="NCBI Taxonomy" id="270351"/>
    <lineage>
        <taxon>Bacteria</taxon>
        <taxon>Pseudomonadati</taxon>
        <taxon>Pseudomonadota</taxon>
        <taxon>Alphaproteobacteria</taxon>
        <taxon>Hyphomicrobiales</taxon>
        <taxon>Methylobacteriaceae</taxon>
        <taxon>Methylobacterium</taxon>
    </lineage>
</organism>
<dbReference type="AlphaFoldDB" id="A0A0C6F2H4"/>
<proteinExistence type="predicted"/>
<dbReference type="EMBL" id="AP014704">
    <property type="protein sequence ID" value="BAQ46771.1"/>
    <property type="molecule type" value="Genomic_DNA"/>
</dbReference>